<protein>
    <submittedName>
        <fullName evidence="1">Antibiotic biosynthesis monooxygenase</fullName>
    </submittedName>
</protein>
<dbReference type="AlphaFoldDB" id="A0A6B1IHH1"/>
<dbReference type="RefSeq" id="WP_159358742.1">
    <property type="nucleotide sequence ID" value="NZ_WMFC01000013.1"/>
</dbReference>
<evidence type="ECO:0000313" key="2">
    <source>
        <dbReference type="Proteomes" id="UP000452321"/>
    </source>
</evidence>
<dbReference type="Proteomes" id="UP000452321">
    <property type="component" value="Unassembled WGS sequence"/>
</dbReference>
<name>A0A6B1IHH1_9EURY</name>
<keyword evidence="1" id="KW-0503">Monooxygenase</keyword>
<evidence type="ECO:0000313" key="1">
    <source>
        <dbReference type="EMBL" id="MYL68243.1"/>
    </source>
</evidence>
<comment type="caution">
    <text evidence="1">The sequence shown here is derived from an EMBL/GenBank/DDBJ whole genome shotgun (WGS) entry which is preliminary data.</text>
</comment>
<dbReference type="InterPro" id="IPR011008">
    <property type="entry name" value="Dimeric_a/b-barrel"/>
</dbReference>
<sequence>MIDRIWHGWTTPANADEYERLLRAEILPSFADADNDGYRGARLLRREAGGDDEEVEFVTILRFDSTESVKAFAGEEYREAHVPAAAREVLERYDDRARHYEVREEREYPADDS</sequence>
<dbReference type="GO" id="GO:0004497">
    <property type="term" value="F:monooxygenase activity"/>
    <property type="evidence" value="ECO:0007669"/>
    <property type="project" value="UniProtKB-KW"/>
</dbReference>
<organism evidence="1 2">
    <name type="scientific">Halorubrum distributum</name>
    <dbReference type="NCBI Taxonomy" id="29283"/>
    <lineage>
        <taxon>Archaea</taxon>
        <taxon>Methanobacteriati</taxon>
        <taxon>Methanobacteriota</taxon>
        <taxon>Stenosarchaea group</taxon>
        <taxon>Halobacteria</taxon>
        <taxon>Halobacteriales</taxon>
        <taxon>Haloferacaceae</taxon>
        <taxon>Halorubrum</taxon>
        <taxon>Halorubrum distributum group</taxon>
    </lineage>
</organism>
<dbReference type="EMBL" id="WMFC01000013">
    <property type="protein sequence ID" value="MYL68243.1"/>
    <property type="molecule type" value="Genomic_DNA"/>
</dbReference>
<keyword evidence="1" id="KW-0560">Oxidoreductase</keyword>
<reference evidence="1 2" key="1">
    <citation type="submission" date="2019-11" db="EMBL/GenBank/DDBJ databases">
        <title>Genome sequences of 17 halophilic strains isolated from different environments.</title>
        <authorList>
            <person name="Furrow R.E."/>
        </authorList>
    </citation>
    <scope>NUCLEOTIDE SEQUENCE [LARGE SCALE GENOMIC DNA]</scope>
    <source>
        <strain evidence="1 2">22502_06_Cabo</strain>
    </source>
</reference>
<accession>A0A6B1IHH1</accession>
<gene>
    <name evidence="1" type="ORF">GLW30_10940</name>
</gene>
<proteinExistence type="predicted"/>
<dbReference type="SUPFAM" id="SSF54909">
    <property type="entry name" value="Dimeric alpha+beta barrel"/>
    <property type="match status" value="1"/>
</dbReference>